<dbReference type="Gene3D" id="3.30.160.140">
    <property type="entry name" value="Shew3726-like"/>
    <property type="match status" value="1"/>
</dbReference>
<evidence type="ECO:0000313" key="2">
    <source>
        <dbReference type="Proteomes" id="UP001325479"/>
    </source>
</evidence>
<evidence type="ECO:0000313" key="1">
    <source>
        <dbReference type="EMBL" id="WQD79658.1"/>
    </source>
</evidence>
<dbReference type="Proteomes" id="UP001325479">
    <property type="component" value="Chromosome"/>
</dbReference>
<protein>
    <submittedName>
        <fullName evidence="1">DUF1488 domain-containing protein</fullName>
    </submittedName>
</protein>
<proteinExistence type="predicted"/>
<keyword evidence="2" id="KW-1185">Reference proteome</keyword>
<dbReference type="SUPFAM" id="SSF160272">
    <property type="entry name" value="Shew3726-like"/>
    <property type="match status" value="1"/>
</dbReference>
<dbReference type="InterPro" id="IPR009962">
    <property type="entry name" value="DUF1488"/>
</dbReference>
<dbReference type="InterPro" id="IPR036692">
    <property type="entry name" value="Shew3726-like_sf"/>
</dbReference>
<dbReference type="RefSeq" id="WP_114810525.1">
    <property type="nucleotide sequence ID" value="NZ_CP139965.1"/>
</dbReference>
<sequence>MPEMNIRFPDEAPVFDGSALALRFVAEVDGEPVVCSVTAEALEDHFGARSALEAELVGAFQRGRESIHRVCRDALEQTGGEGAALHSGLFRMDRH</sequence>
<gene>
    <name evidence="1" type="ORF">U0042_08245</name>
</gene>
<organism evidence="1 2">
    <name type="scientific">Paraburkholderia kururiensis</name>
    <dbReference type="NCBI Taxonomy" id="984307"/>
    <lineage>
        <taxon>Bacteria</taxon>
        <taxon>Pseudomonadati</taxon>
        <taxon>Pseudomonadota</taxon>
        <taxon>Betaproteobacteria</taxon>
        <taxon>Burkholderiales</taxon>
        <taxon>Burkholderiaceae</taxon>
        <taxon>Paraburkholderia</taxon>
    </lineage>
</organism>
<reference evidence="1 2" key="1">
    <citation type="submission" date="2023-12" db="EMBL/GenBank/DDBJ databases">
        <title>Genome sequencing and assembly of bacterial species from a model synthetic community.</title>
        <authorList>
            <person name="Hogle S.L."/>
        </authorList>
    </citation>
    <scope>NUCLEOTIDE SEQUENCE [LARGE SCALE GENOMIC DNA]</scope>
    <source>
        <strain evidence="1 2">HAMBI 2494</strain>
    </source>
</reference>
<name>A0ABZ0WQK0_9BURK</name>
<accession>A0ABZ0WQK0</accession>
<dbReference type="EMBL" id="CP139965">
    <property type="protein sequence ID" value="WQD79658.1"/>
    <property type="molecule type" value="Genomic_DNA"/>
</dbReference>
<dbReference type="Pfam" id="PF07369">
    <property type="entry name" value="DUF1488"/>
    <property type="match status" value="1"/>
</dbReference>